<dbReference type="PANTHER" id="PTHR10887">
    <property type="entry name" value="DNA2/NAM7 HELICASE FAMILY"/>
    <property type="match status" value="1"/>
</dbReference>
<evidence type="ECO:0000313" key="8">
    <source>
        <dbReference type="Proteomes" id="UP000193391"/>
    </source>
</evidence>
<evidence type="ECO:0000256" key="4">
    <source>
        <dbReference type="ARBA" id="ARBA00022525"/>
    </source>
</evidence>
<evidence type="ECO:0000259" key="6">
    <source>
        <dbReference type="PROSITE" id="PS50035"/>
    </source>
</evidence>
<dbReference type="PANTHER" id="PTHR10887:SF530">
    <property type="entry name" value="SUPERFAMILY I DNA HELICASES"/>
    <property type="match status" value="1"/>
</dbReference>
<reference evidence="7 8" key="1">
    <citation type="submission" date="2014-03" db="EMBL/GenBank/DDBJ databases">
        <title>The draft genome sequence of Thalassospira mesophila JCM 18969.</title>
        <authorList>
            <person name="Lai Q."/>
            <person name="Shao Z."/>
        </authorList>
    </citation>
    <scope>NUCLEOTIDE SEQUENCE [LARGE SCALE GENOMIC DNA]</scope>
    <source>
        <strain evidence="7 8">JCM 18969</strain>
    </source>
</reference>
<dbReference type="InterPro" id="IPR027417">
    <property type="entry name" value="P-loop_NTPase"/>
</dbReference>
<sequence length="1215" mass="136956">MNSNLLTYWRSSLIDSQRTAPVLNDATCHVLKIGELAQGVVAQDISRKIIKQRQELLKRQFGQNLTKEQEDEIDAIQTASVLITPFIVSTRVEHGVARSDTQKARQGSIWISATVNLEGKLAADANRPPWFERACLEPIGLRTITLGTIESFDKFLEHTTFPTNPSFPDVLTFADKLCQAVANTSIYNPVFENYSSQDGRIMLFHEHAGAGESIVRFCETMRDSPEKWTQNTALNALLAAETNKQPAITSFETAATLHHTGHIGQHILAPTQRQAMANILSTEPQSILAVNGPPGTGKTTLMQSVIASGVVNAALLGEEPFVALACSTNNQAVTNLIDSLGKALLQNSPDPISRRWIPQARSLGLFFPSDKAKERIPKGKYLVAARKGGAFPDEIEHTETRARTEQHFFECFSRYYGETIENPEKIIRILHNDLKTQFNRYSKIVTELEQLEEIRQALEDSRFTDLAEWISSLETETVTLQTTLNACQKTADEEASRAALKQQNARKLQQAAKNEIEPKSVFNRVLNLLPDNRQLRISNLQFLLIDNGYEHLAEKLAQPNFRLSQAMRIFDRLVIEATRLAQLPEAAAQISTLKTNIATLQTRTKQLKKWLSFRIECWTEIAELINQINADTRAAEFEYQHSETLRKLYKNNPEGLIEKLDTLVRNRLFFLASRYWEARWIHENNNIDTNTNLKQTAEHISKRMRRYAMLTPCFVATCYKATATFLVPYKGPLQGFFDMIIMDEAGQVAPEIGGPCLVLGQKAIIIGDTLQIAPIVSVSSAIDRGNLHEAGLLEHKTMLAQNGYTAFEGSMMKMAQHKSCRTLSDGKGMFLAEHRRCYDEIIGYCNRFYNGCLKPVRGPKTDSFLPAMGYAHIRGEARKVQGSWSNKIEAQTIAEWIARKRVKLENRYKTPIDQIIAIVTPFRSQATLIKNELSKLAAANGVHGLKNITVGTVHGLQGAECPVVIFSTVYDFTVSTQYFFNSDNSMLNVAVSRAQDSFLVFGDMQILDASSDPKTNSDHLARIILTDPENEITDILPTTIGIDSQALPLRIETLEQHCDYLRKSFKTAQKNILVYSPYLSDKAINHDKIVELINDASQRGVKVVIAACADHFIPCSKTEQDYARKGRELLHATSAELIFLPRIHNKTLIVDDQHLIEGSFNWFSAPRSKKYDKQEFSNAYSGDDITDTIHRVWQRTLERIPDPSERQRIRQWIFQ</sequence>
<dbReference type="SUPFAM" id="SSF56024">
    <property type="entry name" value="Phospholipase D/nuclease"/>
    <property type="match status" value="1"/>
</dbReference>
<dbReference type="InterPro" id="IPR047187">
    <property type="entry name" value="SF1_C_Upf1"/>
</dbReference>
<dbReference type="InterPro" id="IPR041679">
    <property type="entry name" value="DNA2/NAM7-like_C"/>
</dbReference>
<dbReference type="STRING" id="1293891.TMES_07535"/>
<comment type="subcellular location">
    <subcellularLocation>
        <location evidence="2">Secreted</location>
    </subcellularLocation>
</comment>
<evidence type="ECO:0000256" key="2">
    <source>
        <dbReference type="ARBA" id="ARBA00004613"/>
    </source>
</evidence>
<keyword evidence="8" id="KW-1185">Reference proteome</keyword>
<evidence type="ECO:0000256" key="1">
    <source>
        <dbReference type="ARBA" id="ARBA00003145"/>
    </source>
</evidence>
<comment type="function">
    <text evidence="1">Could be a virulence factor.</text>
</comment>
<dbReference type="Gene3D" id="3.30.870.10">
    <property type="entry name" value="Endonuclease Chain A"/>
    <property type="match status" value="1"/>
</dbReference>
<dbReference type="InterPro" id="IPR001736">
    <property type="entry name" value="PLipase_D/transphosphatidylase"/>
</dbReference>
<accession>A0A1Y2L366</accession>
<dbReference type="Proteomes" id="UP000193391">
    <property type="component" value="Unassembled WGS sequence"/>
</dbReference>
<comment type="caution">
    <text evidence="7">The sequence shown here is derived from an EMBL/GenBank/DDBJ whole genome shotgun (WGS) entry which is preliminary data.</text>
</comment>
<dbReference type="AlphaFoldDB" id="A0A1Y2L366"/>
<dbReference type="PROSITE" id="PS50035">
    <property type="entry name" value="PLD"/>
    <property type="match status" value="1"/>
</dbReference>
<dbReference type="GO" id="GO:0005576">
    <property type="term" value="C:extracellular region"/>
    <property type="evidence" value="ECO:0007669"/>
    <property type="project" value="UniProtKB-SubCell"/>
</dbReference>
<dbReference type="Pfam" id="PF13087">
    <property type="entry name" value="AAA_12"/>
    <property type="match status" value="1"/>
</dbReference>
<evidence type="ECO:0000256" key="3">
    <source>
        <dbReference type="ARBA" id="ARBA00018392"/>
    </source>
</evidence>
<organism evidence="7 8">
    <name type="scientific">Thalassospira mesophila</name>
    <dbReference type="NCBI Taxonomy" id="1293891"/>
    <lineage>
        <taxon>Bacteria</taxon>
        <taxon>Pseudomonadati</taxon>
        <taxon>Pseudomonadota</taxon>
        <taxon>Alphaproteobacteria</taxon>
        <taxon>Rhodospirillales</taxon>
        <taxon>Thalassospiraceae</taxon>
        <taxon>Thalassospira</taxon>
    </lineage>
</organism>
<dbReference type="SUPFAM" id="SSF52540">
    <property type="entry name" value="P-loop containing nucleoside triphosphate hydrolases"/>
    <property type="match status" value="1"/>
</dbReference>
<gene>
    <name evidence="7" type="ORF">TMES_07535</name>
</gene>
<feature type="domain" description="PLD phosphodiesterase" evidence="6">
    <location>
        <begin position="1139"/>
        <end position="1166"/>
    </location>
</feature>
<dbReference type="GO" id="GO:0006793">
    <property type="term" value="P:phosphorus metabolic process"/>
    <property type="evidence" value="ECO:0007669"/>
    <property type="project" value="UniProtKB-ARBA"/>
</dbReference>
<dbReference type="InterPro" id="IPR045055">
    <property type="entry name" value="DNA2/NAM7-like"/>
</dbReference>
<evidence type="ECO:0000256" key="5">
    <source>
        <dbReference type="ARBA" id="ARBA00029594"/>
    </source>
</evidence>
<name>A0A1Y2L366_9PROT</name>
<dbReference type="GO" id="GO:0003824">
    <property type="term" value="F:catalytic activity"/>
    <property type="evidence" value="ECO:0007669"/>
    <property type="project" value="InterPro"/>
</dbReference>
<proteinExistence type="predicted"/>
<keyword evidence="4" id="KW-0964">Secreted</keyword>
<protein>
    <recommendedName>
        <fullName evidence="3">Phospholipase D</fullName>
    </recommendedName>
    <alternativeName>
        <fullName evidence="5">Choline phosphatase</fullName>
    </alternativeName>
</protein>
<dbReference type="CDD" id="cd18808">
    <property type="entry name" value="SF1_C_Upf1"/>
    <property type="match status" value="1"/>
</dbReference>
<dbReference type="EMBL" id="JFKA01000002">
    <property type="protein sequence ID" value="OSQ39785.1"/>
    <property type="molecule type" value="Genomic_DNA"/>
</dbReference>
<evidence type="ECO:0000313" key="7">
    <source>
        <dbReference type="EMBL" id="OSQ39785.1"/>
    </source>
</evidence>
<dbReference type="Gene3D" id="3.40.50.300">
    <property type="entry name" value="P-loop containing nucleotide triphosphate hydrolases"/>
    <property type="match status" value="3"/>
</dbReference>
<dbReference type="InterPro" id="IPR025202">
    <property type="entry name" value="PLD-like_dom"/>
</dbReference>
<dbReference type="Pfam" id="PF13091">
    <property type="entry name" value="PLDc_2"/>
    <property type="match status" value="1"/>
</dbReference>